<dbReference type="PANTHER" id="PTHR23132:SF23">
    <property type="entry name" value="D-ALANINE--D-ALANINE LIGASE B"/>
    <property type="match status" value="1"/>
</dbReference>
<dbReference type="FunFam" id="3.30.470.20:FF:000105">
    <property type="entry name" value="Predicted protein"/>
    <property type="match status" value="1"/>
</dbReference>
<name>A0AAD5XK34_9FUNG</name>
<evidence type="ECO:0000256" key="3">
    <source>
        <dbReference type="ARBA" id="ARBA00022490"/>
    </source>
</evidence>
<dbReference type="InterPro" id="IPR011761">
    <property type="entry name" value="ATP-grasp"/>
</dbReference>
<reference evidence="11" key="1">
    <citation type="submission" date="2020-05" db="EMBL/GenBank/DDBJ databases">
        <title>Phylogenomic resolution of chytrid fungi.</title>
        <authorList>
            <person name="Stajich J.E."/>
            <person name="Amses K."/>
            <person name="Simmons R."/>
            <person name="Seto K."/>
            <person name="Myers J."/>
            <person name="Bonds A."/>
            <person name="Quandt C.A."/>
            <person name="Barry K."/>
            <person name="Liu P."/>
            <person name="Grigoriev I."/>
            <person name="Longcore J.E."/>
            <person name="James T.Y."/>
        </authorList>
    </citation>
    <scope>NUCLEOTIDE SEQUENCE</scope>
    <source>
        <strain evidence="11">JEL0379</strain>
    </source>
</reference>
<dbReference type="AlphaFoldDB" id="A0AAD5XK34"/>
<dbReference type="InterPro" id="IPR000291">
    <property type="entry name" value="D-Ala_lig_Van_CS"/>
</dbReference>
<dbReference type="InterPro" id="IPR041698">
    <property type="entry name" value="Methyltransf_25"/>
</dbReference>
<dbReference type="PROSITE" id="PS00844">
    <property type="entry name" value="DALA_DALA_LIGASE_2"/>
    <property type="match status" value="1"/>
</dbReference>
<evidence type="ECO:0000256" key="6">
    <source>
        <dbReference type="ARBA" id="ARBA00022840"/>
    </source>
</evidence>
<comment type="caution">
    <text evidence="11">The sequence shown here is derived from an EMBL/GenBank/DDBJ whole genome shotgun (WGS) entry which is preliminary data.</text>
</comment>
<dbReference type="Proteomes" id="UP001212152">
    <property type="component" value="Unassembled WGS sequence"/>
</dbReference>
<keyword evidence="12" id="KW-1185">Reference proteome</keyword>
<evidence type="ECO:0000256" key="5">
    <source>
        <dbReference type="ARBA" id="ARBA00022741"/>
    </source>
</evidence>
<proteinExistence type="inferred from homology"/>
<keyword evidence="5 9" id="KW-0547">Nucleotide-binding</keyword>
<dbReference type="EMBL" id="JADGJQ010000061">
    <property type="protein sequence ID" value="KAJ3174722.1"/>
    <property type="molecule type" value="Genomic_DNA"/>
</dbReference>
<evidence type="ECO:0000256" key="9">
    <source>
        <dbReference type="PROSITE-ProRule" id="PRU00409"/>
    </source>
</evidence>
<evidence type="ECO:0000256" key="8">
    <source>
        <dbReference type="ARBA" id="ARBA00022984"/>
    </source>
</evidence>
<keyword evidence="8" id="KW-0573">Peptidoglycan synthesis</keyword>
<evidence type="ECO:0000259" key="10">
    <source>
        <dbReference type="PROSITE" id="PS50975"/>
    </source>
</evidence>
<evidence type="ECO:0000256" key="4">
    <source>
        <dbReference type="ARBA" id="ARBA00022598"/>
    </source>
</evidence>
<evidence type="ECO:0000313" key="12">
    <source>
        <dbReference type="Proteomes" id="UP001212152"/>
    </source>
</evidence>
<dbReference type="Pfam" id="PF07478">
    <property type="entry name" value="Dala_Dala_lig_C"/>
    <property type="match status" value="1"/>
</dbReference>
<dbReference type="PROSITE" id="PS50975">
    <property type="entry name" value="ATP_GRASP"/>
    <property type="match status" value="1"/>
</dbReference>
<dbReference type="SUPFAM" id="SSF53335">
    <property type="entry name" value="S-adenosyl-L-methionine-dependent methyltransferases"/>
    <property type="match status" value="1"/>
</dbReference>
<gene>
    <name evidence="11" type="ORF">HDU87_006971</name>
</gene>
<dbReference type="InterPro" id="IPR029063">
    <property type="entry name" value="SAM-dependent_MTases_sf"/>
</dbReference>
<comment type="similarity">
    <text evidence="2">Belongs to the D-alanine--D-alanine ligase family.</text>
</comment>
<protein>
    <recommendedName>
        <fullName evidence="10">ATP-grasp domain-containing protein</fullName>
    </recommendedName>
</protein>
<dbReference type="Pfam" id="PF13649">
    <property type="entry name" value="Methyltransf_25"/>
    <property type="match status" value="1"/>
</dbReference>
<dbReference type="GO" id="GO:0008360">
    <property type="term" value="P:regulation of cell shape"/>
    <property type="evidence" value="ECO:0007669"/>
    <property type="project" value="UniProtKB-KW"/>
</dbReference>
<feature type="domain" description="ATP-grasp" evidence="10">
    <location>
        <begin position="533"/>
        <end position="759"/>
    </location>
</feature>
<dbReference type="Gene3D" id="3.30.1490.20">
    <property type="entry name" value="ATP-grasp fold, A domain"/>
    <property type="match status" value="1"/>
</dbReference>
<evidence type="ECO:0000256" key="7">
    <source>
        <dbReference type="ARBA" id="ARBA00022960"/>
    </source>
</evidence>
<evidence type="ECO:0000256" key="1">
    <source>
        <dbReference type="ARBA" id="ARBA00004496"/>
    </source>
</evidence>
<evidence type="ECO:0000313" key="11">
    <source>
        <dbReference type="EMBL" id="KAJ3174722.1"/>
    </source>
</evidence>
<dbReference type="CDD" id="cd02440">
    <property type="entry name" value="AdoMet_MTases"/>
    <property type="match status" value="1"/>
</dbReference>
<keyword evidence="7" id="KW-0133">Cell shape</keyword>
<dbReference type="InterPro" id="IPR011095">
    <property type="entry name" value="Dala_Dala_lig_C"/>
</dbReference>
<dbReference type="GO" id="GO:0005737">
    <property type="term" value="C:cytoplasm"/>
    <property type="evidence" value="ECO:0007669"/>
    <property type="project" value="UniProtKB-SubCell"/>
</dbReference>
<dbReference type="Gene3D" id="3.40.50.150">
    <property type="entry name" value="Vaccinia Virus protein VP39"/>
    <property type="match status" value="1"/>
</dbReference>
<dbReference type="SUPFAM" id="SSF56059">
    <property type="entry name" value="Glutathione synthetase ATP-binding domain-like"/>
    <property type="match status" value="1"/>
</dbReference>
<keyword evidence="4" id="KW-0436">Ligase</keyword>
<dbReference type="GO" id="GO:0005524">
    <property type="term" value="F:ATP binding"/>
    <property type="evidence" value="ECO:0007669"/>
    <property type="project" value="UniProtKB-UniRule"/>
</dbReference>
<dbReference type="Gene3D" id="2.20.25.110">
    <property type="entry name" value="S-adenosyl-L-methionine-dependent methyltransferases"/>
    <property type="match status" value="1"/>
</dbReference>
<keyword evidence="3" id="KW-0963">Cytoplasm</keyword>
<dbReference type="GO" id="GO:0046872">
    <property type="term" value="F:metal ion binding"/>
    <property type="evidence" value="ECO:0007669"/>
    <property type="project" value="InterPro"/>
</dbReference>
<dbReference type="InterPro" id="IPR013815">
    <property type="entry name" value="ATP_grasp_subdomain_1"/>
</dbReference>
<evidence type="ECO:0000256" key="2">
    <source>
        <dbReference type="ARBA" id="ARBA00010871"/>
    </source>
</evidence>
<dbReference type="PANTHER" id="PTHR23132">
    <property type="entry name" value="D-ALANINE--D-ALANINE LIGASE"/>
    <property type="match status" value="1"/>
</dbReference>
<keyword evidence="6 9" id="KW-0067">ATP-binding</keyword>
<sequence length="810" mass="89876">MSPPKVLSHWHDLEVLRKPYPKSAAHASPRTKGPSGYTTLAGAVCHGRVSDLESMVPSQWWQTVFADAMYLKTDGDVVEDPIITKEEVGLLESDPDILDIFLRGSDKNSTVQPARILDLCCGQGRHSLFLSRKYPHLALHGHDQSSYLIKLAQERAAAQQLSGKTVFTVGDCRQIPYADETFDLVVVMGNSFGYFADEQGDRTVLSEIFRTLVPGGRLVLDLTDGDYMRTNFAERSWEWIDDKTFVCRERQLSKDGLRLSSREVVTLTTKGVIRDQFYQERLYGREEVYEIVENAGFGVAHEPQDSGSHTLGKDLSKRKEDLGMMEQRVMVKATKPAHRAVGRAIPIPNGIKRVNGAPIHVNGHVNGVKLAKTNGINGHAVNGNHQKLNNGWEHQTVEPSRPSMKLAVQSNGMECAPFPHITVLLGDPTKPCIGKLNDTWNPEDLETRRKLFTALHELGYPPDRISVLDRHEKYLPQLSNSPSTFVLNLCDEGFDNDALKELHVPALLDMLRIPYSGAGPNCLAACYDKGLVNRTAASIGVPTPNETFYFSDTATPAVQDLENLARVIVDTIGYPAFIKPIKGDNSLGITSRSIVNNEHELAAYMDELRSIGIRDVIIQEYLSGPEYGVGMIGNREGGFHFFPVLEVDYSRITAKELPPILGFESKWDPTSPYWTDISYKEATDLSPATVTRLRERCVALSERFGCRDYARFDFRADRDGEIKLLEVNPNPGWCWDGKLAYMGKLEGRKYCEVIGMILRAAWERVNRASSAASSSLAAAHAVAAPDQKVNGYAKDHQHGAADVTAALPAE</sequence>
<dbReference type="Gene3D" id="3.30.470.20">
    <property type="entry name" value="ATP-grasp fold, B domain"/>
    <property type="match status" value="1"/>
</dbReference>
<organism evidence="11 12">
    <name type="scientific">Geranomyces variabilis</name>
    <dbReference type="NCBI Taxonomy" id="109894"/>
    <lineage>
        <taxon>Eukaryota</taxon>
        <taxon>Fungi</taxon>
        <taxon>Fungi incertae sedis</taxon>
        <taxon>Chytridiomycota</taxon>
        <taxon>Chytridiomycota incertae sedis</taxon>
        <taxon>Chytridiomycetes</taxon>
        <taxon>Spizellomycetales</taxon>
        <taxon>Powellomycetaceae</taxon>
        <taxon>Geranomyces</taxon>
    </lineage>
</organism>
<comment type="subcellular location">
    <subcellularLocation>
        <location evidence="1">Cytoplasm</location>
    </subcellularLocation>
</comment>
<dbReference type="GO" id="GO:0008716">
    <property type="term" value="F:D-alanine-D-alanine ligase activity"/>
    <property type="evidence" value="ECO:0007669"/>
    <property type="project" value="InterPro"/>
</dbReference>
<accession>A0AAD5XK34</accession>